<gene>
    <name evidence="2" type="ORF">GCM10017781_20590</name>
</gene>
<keyword evidence="3" id="KW-1185">Reference proteome</keyword>
<feature type="region of interest" description="Disordered" evidence="1">
    <location>
        <begin position="26"/>
        <end position="47"/>
    </location>
</feature>
<sequence>MSSGVRAQRPVGSFCRLSSLSLAYGPGQPDYEHSPAPPGGLDLPGACRSDKNDLRVRDYSKMYILAGKFRITALL</sequence>
<accession>A0ABQ3JN36</accession>
<reference evidence="3" key="1">
    <citation type="journal article" date="2019" name="Int. J. Syst. Evol. Microbiol.">
        <title>The Global Catalogue of Microorganisms (GCM) 10K type strain sequencing project: providing services to taxonomists for standard genome sequencing and annotation.</title>
        <authorList>
            <consortium name="The Broad Institute Genomics Platform"/>
            <consortium name="The Broad Institute Genome Sequencing Center for Infectious Disease"/>
            <person name="Wu L."/>
            <person name="Ma J."/>
        </authorList>
    </citation>
    <scope>NUCLEOTIDE SEQUENCE [LARGE SCALE GENOMIC DNA]</scope>
    <source>
        <strain evidence="3">CGMCC 1.18437</strain>
    </source>
</reference>
<dbReference type="Proteomes" id="UP000619376">
    <property type="component" value="Unassembled WGS sequence"/>
</dbReference>
<evidence type="ECO:0000256" key="1">
    <source>
        <dbReference type="SAM" id="MobiDB-lite"/>
    </source>
</evidence>
<protein>
    <submittedName>
        <fullName evidence="2">Uncharacterized protein</fullName>
    </submittedName>
</protein>
<evidence type="ECO:0000313" key="2">
    <source>
        <dbReference type="EMBL" id="GHF43997.1"/>
    </source>
</evidence>
<name>A0ABQ3JN36_9DEIO</name>
<organism evidence="2 3">
    <name type="scientific">Deinococcus metalli</name>
    <dbReference type="NCBI Taxonomy" id="1141878"/>
    <lineage>
        <taxon>Bacteria</taxon>
        <taxon>Thermotogati</taxon>
        <taxon>Deinococcota</taxon>
        <taxon>Deinococci</taxon>
        <taxon>Deinococcales</taxon>
        <taxon>Deinococcaceae</taxon>
        <taxon>Deinococcus</taxon>
    </lineage>
</organism>
<comment type="caution">
    <text evidence="2">The sequence shown here is derived from an EMBL/GenBank/DDBJ whole genome shotgun (WGS) entry which is preliminary data.</text>
</comment>
<proteinExistence type="predicted"/>
<dbReference type="EMBL" id="BNAJ01000004">
    <property type="protein sequence ID" value="GHF43997.1"/>
    <property type="molecule type" value="Genomic_DNA"/>
</dbReference>
<evidence type="ECO:0000313" key="3">
    <source>
        <dbReference type="Proteomes" id="UP000619376"/>
    </source>
</evidence>